<keyword evidence="1" id="KW-0677">Repeat</keyword>
<feature type="repeat" description="ANK" evidence="2">
    <location>
        <begin position="669"/>
        <end position="701"/>
    </location>
</feature>
<organism evidence="5 6">
    <name type="scientific">Rhodocollybia butyracea</name>
    <dbReference type="NCBI Taxonomy" id="206335"/>
    <lineage>
        <taxon>Eukaryota</taxon>
        <taxon>Fungi</taxon>
        <taxon>Dikarya</taxon>
        <taxon>Basidiomycota</taxon>
        <taxon>Agaricomycotina</taxon>
        <taxon>Agaricomycetes</taxon>
        <taxon>Agaricomycetidae</taxon>
        <taxon>Agaricales</taxon>
        <taxon>Marasmiineae</taxon>
        <taxon>Omphalotaceae</taxon>
        <taxon>Rhodocollybia</taxon>
    </lineage>
</organism>
<feature type="repeat" description="ANK" evidence="2">
    <location>
        <begin position="736"/>
        <end position="768"/>
    </location>
</feature>
<dbReference type="Pfam" id="PF22939">
    <property type="entry name" value="WHD_GPIID"/>
    <property type="match status" value="1"/>
</dbReference>
<dbReference type="OrthoDB" id="7464126at2759"/>
<dbReference type="Gene3D" id="1.25.40.20">
    <property type="entry name" value="Ankyrin repeat-containing domain"/>
    <property type="match status" value="1"/>
</dbReference>
<reference evidence="5" key="1">
    <citation type="submission" date="2020-11" db="EMBL/GenBank/DDBJ databases">
        <authorList>
            <consortium name="DOE Joint Genome Institute"/>
            <person name="Ahrendt S."/>
            <person name="Riley R."/>
            <person name="Andreopoulos W."/>
            <person name="Labutti K."/>
            <person name="Pangilinan J."/>
            <person name="Ruiz-Duenas F.J."/>
            <person name="Barrasa J.M."/>
            <person name="Sanchez-Garcia M."/>
            <person name="Camarero S."/>
            <person name="Miyauchi S."/>
            <person name="Serrano A."/>
            <person name="Linde D."/>
            <person name="Babiker R."/>
            <person name="Drula E."/>
            <person name="Ayuso-Fernandez I."/>
            <person name="Pacheco R."/>
            <person name="Padilla G."/>
            <person name="Ferreira P."/>
            <person name="Barriuso J."/>
            <person name="Kellner H."/>
            <person name="Castanera R."/>
            <person name="Alfaro M."/>
            <person name="Ramirez L."/>
            <person name="Pisabarro A.G."/>
            <person name="Kuo A."/>
            <person name="Tritt A."/>
            <person name="Lipzen A."/>
            <person name="He G."/>
            <person name="Yan M."/>
            <person name="Ng V."/>
            <person name="Cullen D."/>
            <person name="Martin F."/>
            <person name="Rosso M.-N."/>
            <person name="Henrissat B."/>
            <person name="Hibbett D."/>
            <person name="Martinez A.T."/>
            <person name="Grigoriev I.V."/>
        </authorList>
    </citation>
    <scope>NUCLEOTIDE SEQUENCE</scope>
    <source>
        <strain evidence="5">AH 40177</strain>
    </source>
</reference>
<dbReference type="InterPro" id="IPR002110">
    <property type="entry name" value="Ankyrin_rpt"/>
</dbReference>
<dbReference type="InterPro" id="IPR036770">
    <property type="entry name" value="Ankyrin_rpt-contain_sf"/>
</dbReference>
<dbReference type="InterPro" id="IPR054471">
    <property type="entry name" value="GPIID_WHD"/>
</dbReference>
<evidence type="ECO:0000259" key="4">
    <source>
        <dbReference type="Pfam" id="PF24883"/>
    </source>
</evidence>
<dbReference type="Gene3D" id="3.40.50.300">
    <property type="entry name" value="P-loop containing nucleotide triphosphate hydrolases"/>
    <property type="match status" value="1"/>
</dbReference>
<evidence type="ECO:0000313" key="6">
    <source>
        <dbReference type="Proteomes" id="UP000772434"/>
    </source>
</evidence>
<evidence type="ECO:0000256" key="1">
    <source>
        <dbReference type="ARBA" id="ARBA00022737"/>
    </source>
</evidence>
<sequence length="868" mass="95511">MPSFFKHASNFSLNQPVMSNIEGDVHVAHHWISDQVPAIRNWLNPPDSSVNFNAALETRTPGTGQGLLSNPEYLKWKNGGETHMLWIQGKVGSGKTVLSTTIIDDLNQTPKPGLVYFYYFDNRDNSGSKSNYRGFLLSILFQMAISQDNLVHPALHKLYTTCKKGSMQASLTQLENTFALVAKTAIQLDYIVLDAVDECTHASQVMQLLDSYQESFCVAVTSRYPANSQSCLNIQLDEIEADLSIFLNTRLGKQNWTPSLHKEVQKALLKGAQGQFRWVDCQLTILEKCIGAKAIRKVLSKLPRDLEETYMQALERIANGEQKDDAYHLLLWLTYAFEPLSIKQVEDIVTVDLEKQSFDPLDRPGDLTHMLYNIIDSALVIIGPDNIVQLAHNSVKECLISSHNLGLSSGLLEFNEKLANEVIAETCIIYLAHIPVDSVFHWIQFPLIFYSARYWHAHLRNIHFKSMNQRTKDQVIDKLLDDKKPYIESWITFCKPEMHWSKAKLATQLYYAAAAGLTHDVHQLLQSGYDVHAQGGRYGNALQAAVVGGYEPVVHVLLEHGAEVNAPGGEYGTALCAAAFWGHCNVIGVLLDHGADINAQCGHYANALYAAALKGHQGVVHYLLDRGAHIDARGGECETPLCAAAFKGYRDIVHDLLEHGADANLQCGHYASALYAAASEGHQGVVHELLEHGADANARGGEYEIPLCAAAVLGHGEIVHDLLEHEADANAQGSERFITPLYLAATEGYEDAVLDLLAHGAHVNTQCREYGTALDAATLWGHGGVILALLEYGADGDGTQSAEHGNRFSREAAERLKNEINGEQELDTDLSSSAVKHLSKEIIGLEIGNPYKHLVNNSSGSSESPSSI</sequence>
<dbReference type="SUPFAM" id="SSF48403">
    <property type="entry name" value="Ankyrin repeat"/>
    <property type="match status" value="1"/>
</dbReference>
<evidence type="ECO:0000313" key="5">
    <source>
        <dbReference type="EMBL" id="KAF9061840.1"/>
    </source>
</evidence>
<feature type="repeat" description="ANK" evidence="2">
    <location>
        <begin position="636"/>
        <end position="668"/>
    </location>
</feature>
<feature type="repeat" description="ANK" evidence="2">
    <location>
        <begin position="537"/>
        <end position="569"/>
    </location>
</feature>
<dbReference type="PANTHER" id="PTHR10039:SF16">
    <property type="entry name" value="GPI INOSITOL-DEACYLASE"/>
    <property type="match status" value="1"/>
</dbReference>
<keyword evidence="2" id="KW-0040">ANK repeat</keyword>
<accession>A0A9P5PGV7</accession>
<dbReference type="Proteomes" id="UP000772434">
    <property type="component" value="Unassembled WGS sequence"/>
</dbReference>
<dbReference type="InterPro" id="IPR027417">
    <property type="entry name" value="P-loop_NTPase"/>
</dbReference>
<feature type="domain" description="Nephrocystin 3-like N-terminal" evidence="4">
    <location>
        <begin position="62"/>
        <end position="223"/>
    </location>
</feature>
<dbReference type="InterPro" id="IPR056884">
    <property type="entry name" value="NPHP3-like_N"/>
</dbReference>
<evidence type="ECO:0000256" key="2">
    <source>
        <dbReference type="PROSITE-ProRule" id="PRU00023"/>
    </source>
</evidence>
<dbReference type="SMART" id="SM00248">
    <property type="entry name" value="ANK"/>
    <property type="match status" value="9"/>
</dbReference>
<dbReference type="PANTHER" id="PTHR10039">
    <property type="entry name" value="AMELOGENIN"/>
    <property type="match status" value="1"/>
</dbReference>
<feature type="repeat" description="ANK" evidence="2">
    <location>
        <begin position="603"/>
        <end position="635"/>
    </location>
</feature>
<protein>
    <submittedName>
        <fullName evidence="5">Ankyrin repeat-containing domain protein</fullName>
    </submittedName>
</protein>
<dbReference type="Pfam" id="PF24883">
    <property type="entry name" value="NPHP3_N"/>
    <property type="match status" value="1"/>
</dbReference>
<name>A0A9P5PGV7_9AGAR</name>
<dbReference type="PROSITE" id="PS50088">
    <property type="entry name" value="ANK_REPEAT"/>
    <property type="match status" value="6"/>
</dbReference>
<dbReference type="AlphaFoldDB" id="A0A9P5PGV7"/>
<dbReference type="EMBL" id="JADNRY010000189">
    <property type="protein sequence ID" value="KAF9061840.1"/>
    <property type="molecule type" value="Genomic_DNA"/>
</dbReference>
<dbReference type="Pfam" id="PF12796">
    <property type="entry name" value="Ank_2"/>
    <property type="match status" value="2"/>
</dbReference>
<comment type="caution">
    <text evidence="5">The sequence shown here is derived from an EMBL/GenBank/DDBJ whole genome shotgun (WGS) entry which is preliminary data.</text>
</comment>
<feature type="domain" description="GPI inositol-deacylase winged helix" evidence="3">
    <location>
        <begin position="319"/>
        <end position="402"/>
    </location>
</feature>
<proteinExistence type="predicted"/>
<gene>
    <name evidence="5" type="ORF">BDP27DRAFT_313535</name>
</gene>
<keyword evidence="6" id="KW-1185">Reference proteome</keyword>
<dbReference type="PROSITE" id="PS50297">
    <property type="entry name" value="ANK_REP_REGION"/>
    <property type="match status" value="4"/>
</dbReference>
<feature type="repeat" description="ANK" evidence="2">
    <location>
        <begin position="570"/>
        <end position="602"/>
    </location>
</feature>
<evidence type="ECO:0000259" key="3">
    <source>
        <dbReference type="Pfam" id="PF22939"/>
    </source>
</evidence>
<dbReference type="Pfam" id="PF00023">
    <property type="entry name" value="Ank"/>
    <property type="match status" value="2"/>
</dbReference>
<dbReference type="SUPFAM" id="SSF52540">
    <property type="entry name" value="P-loop containing nucleoside triphosphate hydrolases"/>
    <property type="match status" value="1"/>
</dbReference>